<dbReference type="Proteomes" id="UP001158045">
    <property type="component" value="Unassembled WGS sequence"/>
</dbReference>
<evidence type="ECO:0008006" key="4">
    <source>
        <dbReference type="Google" id="ProtNLM"/>
    </source>
</evidence>
<protein>
    <recommendedName>
        <fullName evidence="4">Helix-turn-helix domain-containing protein</fullName>
    </recommendedName>
</protein>
<evidence type="ECO:0000256" key="1">
    <source>
        <dbReference type="SAM" id="MobiDB-lite"/>
    </source>
</evidence>
<gene>
    <name evidence="2" type="ORF">QE109_10000</name>
</gene>
<keyword evidence="3" id="KW-1185">Reference proteome</keyword>
<feature type="region of interest" description="Disordered" evidence="1">
    <location>
        <begin position="107"/>
        <end position="139"/>
    </location>
</feature>
<dbReference type="RefSeq" id="WP_281094327.1">
    <property type="nucleotide sequence ID" value="NZ_JARYZI010000006.1"/>
</dbReference>
<comment type="caution">
    <text evidence="2">The sequence shown here is derived from an EMBL/GenBank/DDBJ whole genome shotgun (WGS) entry which is preliminary data.</text>
</comment>
<proteinExistence type="predicted"/>
<dbReference type="EMBL" id="JARYZI010000006">
    <property type="protein sequence ID" value="MDH8678479.1"/>
    <property type="molecule type" value="Genomic_DNA"/>
</dbReference>
<evidence type="ECO:0000313" key="2">
    <source>
        <dbReference type="EMBL" id="MDH8678479.1"/>
    </source>
</evidence>
<accession>A0ABT6NDI2</accession>
<reference evidence="2 3" key="1">
    <citation type="submission" date="2023-04" db="EMBL/GenBank/DDBJ databases">
        <title>Fusibacter bizertensis strain WBS, isolated from littoral bottom sediments of the Arctic seas - biochemical and genomic analysis.</title>
        <authorList>
            <person name="Brioukhanov A.L."/>
        </authorList>
    </citation>
    <scope>NUCLEOTIDE SEQUENCE [LARGE SCALE GENOMIC DNA]</scope>
    <source>
        <strain evidence="2 3">WBS</strain>
    </source>
</reference>
<name>A0ABT6NDI2_9FIRM</name>
<feature type="compositionally biased region" description="Basic and acidic residues" evidence="1">
    <location>
        <begin position="109"/>
        <end position="127"/>
    </location>
</feature>
<organism evidence="2 3">
    <name type="scientific">Fusibacter bizertensis</name>
    <dbReference type="NCBI Taxonomy" id="1488331"/>
    <lineage>
        <taxon>Bacteria</taxon>
        <taxon>Bacillati</taxon>
        <taxon>Bacillota</taxon>
        <taxon>Clostridia</taxon>
        <taxon>Eubacteriales</taxon>
        <taxon>Eubacteriales Family XII. Incertae Sedis</taxon>
        <taxon>Fusibacter</taxon>
    </lineage>
</organism>
<sequence>MEIWEAIEQEIFKNDRLDIYEKMCLLVLMSQGEEAHLTSIQLANYMGCGLNTAKRAFDSLRIKGFLAKDYEGETLVRRESNVVRNEEAIEISRPINEESDDFKAGFFKPVEDHPVNREDKSNKESSDFNHSYSENPEADRRRQMAAYLLGGDDEPKQGFVSKKESNQPLIDQVIDLIDEKISFKEANIILAFASGDMDKIRRKYKVAKQSQVSDTISVLINELQKKESTVIKSEAQSVENTQIDTNRLQKMQAYQNSRFKP</sequence>
<evidence type="ECO:0000313" key="3">
    <source>
        <dbReference type="Proteomes" id="UP001158045"/>
    </source>
</evidence>